<evidence type="ECO:0000256" key="3">
    <source>
        <dbReference type="ARBA" id="ARBA00023136"/>
    </source>
</evidence>
<feature type="domain" description="Major facilitator superfamily (MFS) profile" evidence="5">
    <location>
        <begin position="226"/>
        <end position="414"/>
    </location>
</feature>
<dbReference type="RefSeq" id="WP_232177479.1">
    <property type="nucleotide sequence ID" value="NZ_JAJPWV010000003.1"/>
</dbReference>
<feature type="transmembrane region" description="Helical" evidence="4">
    <location>
        <begin position="288"/>
        <end position="312"/>
    </location>
</feature>
<reference evidence="6 7" key="1">
    <citation type="submission" date="2021-12" db="EMBL/GenBank/DDBJ databases">
        <title>Mucilaginibacter roseus genome.</title>
        <authorList>
            <person name="Ferreira J.R."/>
            <person name="Newman J.D."/>
        </authorList>
    </citation>
    <scope>NUCLEOTIDE SEQUENCE [LARGE SCALE GENOMIC DNA]</scope>
    <source>
        <strain evidence="6 7">LMG 28454</strain>
    </source>
</reference>
<dbReference type="SUPFAM" id="SSF103473">
    <property type="entry name" value="MFS general substrate transporter"/>
    <property type="match status" value="1"/>
</dbReference>
<comment type="caution">
    <text evidence="6">The sequence shown here is derived from an EMBL/GenBank/DDBJ whole genome shotgun (WGS) entry which is preliminary data.</text>
</comment>
<dbReference type="Pfam" id="PF07690">
    <property type="entry name" value="MFS_1"/>
    <property type="match status" value="1"/>
</dbReference>
<proteinExistence type="predicted"/>
<dbReference type="Gene3D" id="1.20.1250.20">
    <property type="entry name" value="MFS general substrate transporter like domains"/>
    <property type="match status" value="2"/>
</dbReference>
<dbReference type="InterPro" id="IPR036259">
    <property type="entry name" value="MFS_trans_sf"/>
</dbReference>
<sequence length="414" mass="43291">MSDLAVPHSSKSKVMSFRASLEALNFFMADMQAGIGPFLGIFLLAHQWKSGPIGTVMTLGGVAGVLVTIPAGALIDQTRHKKLFVIIPGICTVLASSVILLSQNFWVVGLSQVATAIAGAAIVPAVMAITLGLVHQKGFNRQNGRNQAWNHAGNMVGAGLSGYLGMMYGMPAIFYLSAFFGLISIISVSLIPASAIDDRAARGMKEGDTQTGANSFKTLIECRPLLLLAAALACFHLGNGAMLPLYGIGAASQGHGNASMFVAMTIVIAQLVMIGASIIAMRMADKNGYWLVLLLSFIALPIRGVVAAYLNYHIGIYPVQALDGIGAGLQSVAVPGLVAQILNGTGRINVGQGAVMTVQGIGAALSPAIGGWLAQGMGFQPAFMVLGSFATVSIIIWLYYHKTLGYVCDQDHLQ</sequence>
<dbReference type="PANTHER" id="PTHR23539">
    <property type="entry name" value="MFS TRANSPORTER"/>
    <property type="match status" value="1"/>
</dbReference>
<evidence type="ECO:0000256" key="4">
    <source>
        <dbReference type="SAM" id="Phobius"/>
    </source>
</evidence>
<feature type="transmembrane region" description="Helical" evidence="4">
    <location>
        <begin position="83"/>
        <end position="101"/>
    </location>
</feature>
<feature type="transmembrane region" description="Helical" evidence="4">
    <location>
        <begin position="21"/>
        <end position="45"/>
    </location>
</feature>
<feature type="transmembrane region" description="Helical" evidence="4">
    <location>
        <begin position="172"/>
        <end position="196"/>
    </location>
</feature>
<dbReference type="PROSITE" id="PS50850">
    <property type="entry name" value="MFS"/>
    <property type="match status" value="1"/>
</dbReference>
<keyword evidence="3 4" id="KW-0472">Membrane</keyword>
<dbReference type="Proteomes" id="UP001199919">
    <property type="component" value="Unassembled WGS sequence"/>
</dbReference>
<dbReference type="EMBL" id="JAJPWV010000003">
    <property type="protein sequence ID" value="MCD8741015.1"/>
    <property type="molecule type" value="Genomic_DNA"/>
</dbReference>
<evidence type="ECO:0000256" key="2">
    <source>
        <dbReference type="ARBA" id="ARBA00022989"/>
    </source>
</evidence>
<evidence type="ECO:0000313" key="7">
    <source>
        <dbReference type="Proteomes" id="UP001199919"/>
    </source>
</evidence>
<feature type="transmembrane region" description="Helical" evidence="4">
    <location>
        <begin position="225"/>
        <end position="246"/>
    </location>
</feature>
<accession>A0ABS8U4L6</accession>
<feature type="transmembrane region" description="Helical" evidence="4">
    <location>
        <begin position="354"/>
        <end position="373"/>
    </location>
</feature>
<feature type="transmembrane region" description="Helical" evidence="4">
    <location>
        <begin position="148"/>
        <end position="166"/>
    </location>
</feature>
<feature type="transmembrane region" description="Helical" evidence="4">
    <location>
        <begin position="379"/>
        <end position="400"/>
    </location>
</feature>
<dbReference type="PANTHER" id="PTHR23539:SF1">
    <property type="entry name" value="MAJOR FACILITATOR SUPERFAMILY (MFS) PROFILE DOMAIN-CONTAINING PROTEIN"/>
    <property type="match status" value="1"/>
</dbReference>
<organism evidence="6 7">
    <name type="scientific">Mucilaginibacter roseus</name>
    <dbReference type="NCBI Taxonomy" id="1528868"/>
    <lineage>
        <taxon>Bacteria</taxon>
        <taxon>Pseudomonadati</taxon>
        <taxon>Bacteroidota</taxon>
        <taxon>Sphingobacteriia</taxon>
        <taxon>Sphingobacteriales</taxon>
        <taxon>Sphingobacteriaceae</taxon>
        <taxon>Mucilaginibacter</taxon>
    </lineage>
</organism>
<gene>
    <name evidence="6" type="ORF">LT679_10415</name>
</gene>
<keyword evidence="2 4" id="KW-1133">Transmembrane helix</keyword>
<feature type="transmembrane region" description="Helical" evidence="4">
    <location>
        <begin position="258"/>
        <end position="281"/>
    </location>
</feature>
<dbReference type="InterPro" id="IPR011701">
    <property type="entry name" value="MFS"/>
</dbReference>
<feature type="transmembrane region" description="Helical" evidence="4">
    <location>
        <begin position="51"/>
        <end position="71"/>
    </location>
</feature>
<evidence type="ECO:0000259" key="5">
    <source>
        <dbReference type="PROSITE" id="PS50850"/>
    </source>
</evidence>
<feature type="transmembrane region" description="Helical" evidence="4">
    <location>
        <begin position="324"/>
        <end position="342"/>
    </location>
</feature>
<feature type="transmembrane region" description="Helical" evidence="4">
    <location>
        <begin position="113"/>
        <end position="136"/>
    </location>
</feature>
<dbReference type="InterPro" id="IPR020846">
    <property type="entry name" value="MFS_dom"/>
</dbReference>
<name>A0ABS8U4L6_9SPHI</name>
<keyword evidence="7" id="KW-1185">Reference proteome</keyword>
<evidence type="ECO:0000256" key="1">
    <source>
        <dbReference type="ARBA" id="ARBA00022692"/>
    </source>
</evidence>
<keyword evidence="1 4" id="KW-0812">Transmembrane</keyword>
<protein>
    <submittedName>
        <fullName evidence="6">MFS transporter</fullName>
    </submittedName>
</protein>
<evidence type="ECO:0000313" key="6">
    <source>
        <dbReference type="EMBL" id="MCD8741015.1"/>
    </source>
</evidence>